<organism evidence="1 2">
    <name type="scientific">Nasonia vitripennis</name>
    <name type="common">Parasitic wasp</name>
    <dbReference type="NCBI Taxonomy" id="7425"/>
    <lineage>
        <taxon>Eukaryota</taxon>
        <taxon>Metazoa</taxon>
        <taxon>Ecdysozoa</taxon>
        <taxon>Arthropoda</taxon>
        <taxon>Hexapoda</taxon>
        <taxon>Insecta</taxon>
        <taxon>Pterygota</taxon>
        <taxon>Neoptera</taxon>
        <taxon>Endopterygota</taxon>
        <taxon>Hymenoptera</taxon>
        <taxon>Apocrita</taxon>
        <taxon>Proctotrupomorpha</taxon>
        <taxon>Chalcidoidea</taxon>
        <taxon>Pteromalidae</taxon>
        <taxon>Pteromalinae</taxon>
        <taxon>Nasonia</taxon>
    </lineage>
</organism>
<evidence type="ECO:0000313" key="2">
    <source>
        <dbReference type="Proteomes" id="UP000002358"/>
    </source>
</evidence>
<dbReference type="KEGG" id="nvi:116417314"/>
<evidence type="ECO:0000313" key="1">
    <source>
        <dbReference type="EnsemblMetazoa" id="XP_031785842"/>
    </source>
</evidence>
<dbReference type="EnsemblMetazoa" id="XM_031929982">
    <property type="protein sequence ID" value="XP_031785842"/>
    <property type="gene ID" value="LOC116417314"/>
</dbReference>
<accession>A0A7M7QFH9</accession>
<dbReference type="Proteomes" id="UP000002358">
    <property type="component" value="Unassembled WGS sequence"/>
</dbReference>
<dbReference type="GeneID" id="116417314"/>
<keyword evidence="2" id="KW-1185">Reference proteome</keyword>
<dbReference type="InParanoid" id="A0A7M7QFH9"/>
<dbReference type="RefSeq" id="XP_031785842.1">
    <property type="nucleotide sequence ID" value="XM_031929982.1"/>
</dbReference>
<proteinExistence type="predicted"/>
<dbReference type="AlphaFoldDB" id="A0A7M7QFH9"/>
<sequence length="130" mass="15685">MIFEMPIMPIKSIIGGRKITKHETTREILGKILTDKVAIKYNFCGTMRKNRKYPFKILHIWDLIFNEVVDVSYKSNEADDTCKIWLKQEKKEWIQLHLVQRKWKILLIHTIILKIRKKKMKMTLMLTTRK</sequence>
<protein>
    <submittedName>
        <fullName evidence="1">Uncharacterized protein</fullName>
    </submittedName>
</protein>
<dbReference type="OrthoDB" id="6591746at2759"/>
<name>A0A7M7QFH9_NASVI</name>
<reference evidence="1" key="1">
    <citation type="submission" date="2021-01" db="UniProtKB">
        <authorList>
            <consortium name="EnsemblMetazoa"/>
        </authorList>
    </citation>
    <scope>IDENTIFICATION</scope>
</reference>